<dbReference type="RefSeq" id="WP_015358734.1">
    <property type="nucleotide sequence ID" value="NZ_CP014672.1"/>
</dbReference>
<accession>A0A1B1YCE5</accession>
<reference evidence="2 3" key="1">
    <citation type="submission" date="2016-02" db="EMBL/GenBank/DDBJ databases">
        <title>Comparison of Clostridium stercorarium subspecies using comparative genomics and transcriptomics.</title>
        <authorList>
            <person name="Schellenberg J."/>
            <person name="Thallinger G."/>
            <person name="Levin D.B."/>
            <person name="Zhang X."/>
            <person name="Alvare G."/>
            <person name="Fristensky B."/>
            <person name="Sparling R."/>
        </authorList>
    </citation>
    <scope>NUCLEOTIDE SEQUENCE [LARGE SCALE GENOMIC DNA]</scope>
    <source>
        <strain evidence="2 3">DSM 2910</strain>
    </source>
</reference>
<dbReference type="PANTHER" id="PTHR33886:SF8">
    <property type="entry name" value="UNSATURATED RHAMNOGALACTURONAN HYDROLASE (EUROFUNG)"/>
    <property type="match status" value="1"/>
</dbReference>
<dbReference type="Gene3D" id="1.50.10.10">
    <property type="match status" value="1"/>
</dbReference>
<dbReference type="SUPFAM" id="SSF48208">
    <property type="entry name" value="Six-hairpin glycosidases"/>
    <property type="match status" value="1"/>
</dbReference>
<evidence type="ECO:0000256" key="1">
    <source>
        <dbReference type="ARBA" id="ARBA00022801"/>
    </source>
</evidence>
<dbReference type="AlphaFoldDB" id="A0A1B1YCE5"/>
<gene>
    <name evidence="2" type="ORF">CSTERTH_04955</name>
</gene>
<keyword evidence="1 2" id="KW-0378">Hydrolase</keyword>
<evidence type="ECO:0000313" key="2">
    <source>
        <dbReference type="EMBL" id="ANW98436.1"/>
    </source>
</evidence>
<dbReference type="InterPro" id="IPR008928">
    <property type="entry name" value="6-hairpin_glycosidase_sf"/>
</dbReference>
<dbReference type="OrthoDB" id="9807186at2"/>
<protein>
    <submittedName>
        <fullName evidence="2">Rhamnogalacturonyl hydrolase</fullName>
    </submittedName>
</protein>
<dbReference type="Proteomes" id="UP000092971">
    <property type="component" value="Chromosome"/>
</dbReference>
<proteinExistence type="predicted"/>
<evidence type="ECO:0000313" key="3">
    <source>
        <dbReference type="Proteomes" id="UP000092971"/>
    </source>
</evidence>
<dbReference type="PANTHER" id="PTHR33886">
    <property type="entry name" value="UNSATURATED RHAMNOGALACTURONAN HYDROLASE (EUROFUNG)"/>
    <property type="match status" value="1"/>
</dbReference>
<dbReference type="EMBL" id="CP014672">
    <property type="protein sequence ID" value="ANW98436.1"/>
    <property type="molecule type" value="Genomic_DNA"/>
</dbReference>
<sequence>MGYYFPDELSIFSKTQDIKTVLETVANRYIGQNPPFGVSYYAYQKNGIRQDKHYRYVFDFADIYPLAGLETSVYAWSKLWSDDDMPMTFEISCFGPVIIYCNGERVFKPNVLIERKSELSASFTVKLKKGWNNFVLRFIRTNIGCGGILGAVSSRNRPLSFIVPSWDRDGQKGWLYTLPLKEPLEKLPELGMTEEETGLCWYPLKEWLPEEKAMGQMKRMYSLRKGCYAIGWTKLLAEKNGEYTIKGTNSGSIQIYLDDKRVYVSDKSGEFEFKIQLKYGCYNLFVINQCGETDWGFTAECLFEDRKVMFVNPLNVKGTDEKWIYAGPFSQPVNFDPEKICSADIPLDGAKGKVFWRLDKPHTVIRPYNDNKLFGHWNYPLGVTLYGLAEAGRFIKDSSLVDYVTKHVELCTRFFDYAMWDRDRYGAASMHNLLSTLSTLDDCGSFGSLMLEVSGELNDDAYVRIADYIADFIRNRLDRLPDGAFYRVNPEHLLMDQTLWADDLYMSVPFLCRYYKLTGRQEFIDDAAKQLVLYHKYLYRPDKKIMSHVYDVRHRKATEVSWGRGNGWVAFSYSELLRFLPENHELREELIRNFNDLCEGYLALQDEKGMWHQVLTDPDSYPEASCTSMFACAFARGVRNSWLNEPEKYIEAVEKAWKGLCSEAIDLHGNVYGICRGSGFSFSEDYYKNDLGWLLNDTHGTGIVLLAGVEYGKLLEWLDNGGI</sequence>
<dbReference type="InterPro" id="IPR010905">
    <property type="entry name" value="Glyco_hydro_88"/>
</dbReference>
<dbReference type="InterPro" id="IPR052043">
    <property type="entry name" value="PolySaccharide_Degr_Enz"/>
</dbReference>
<name>A0A1B1YCE5_THEST</name>
<dbReference type="Pfam" id="PF07470">
    <property type="entry name" value="Glyco_hydro_88"/>
    <property type="match status" value="1"/>
</dbReference>
<dbReference type="GO" id="GO:0005975">
    <property type="term" value="P:carbohydrate metabolic process"/>
    <property type="evidence" value="ECO:0007669"/>
    <property type="project" value="InterPro"/>
</dbReference>
<dbReference type="InterPro" id="IPR012341">
    <property type="entry name" value="6hp_glycosidase-like_sf"/>
</dbReference>
<organism evidence="2 3">
    <name type="scientific">Thermoclostridium stercorarium subsp. thermolacticum DSM 2910</name>
    <dbReference type="NCBI Taxonomy" id="1121336"/>
    <lineage>
        <taxon>Bacteria</taxon>
        <taxon>Bacillati</taxon>
        <taxon>Bacillota</taxon>
        <taxon>Clostridia</taxon>
        <taxon>Eubacteriales</taxon>
        <taxon>Oscillospiraceae</taxon>
        <taxon>Thermoclostridium</taxon>
    </lineage>
</organism>
<dbReference type="GO" id="GO:0016787">
    <property type="term" value="F:hydrolase activity"/>
    <property type="evidence" value="ECO:0007669"/>
    <property type="project" value="UniProtKB-KW"/>
</dbReference>